<evidence type="ECO:0000313" key="6">
    <source>
        <dbReference type="Proteomes" id="UP001378188"/>
    </source>
</evidence>
<dbReference type="InterPro" id="IPR005653">
    <property type="entry name" value="OstA-like_N"/>
</dbReference>
<organism evidence="5 6">
    <name type="scientific">Microbaculum marinum</name>
    <dbReference type="NCBI Taxonomy" id="1764581"/>
    <lineage>
        <taxon>Bacteria</taxon>
        <taxon>Pseudomonadati</taxon>
        <taxon>Pseudomonadota</taxon>
        <taxon>Alphaproteobacteria</taxon>
        <taxon>Hyphomicrobiales</taxon>
        <taxon>Tepidamorphaceae</taxon>
        <taxon>Microbaculum</taxon>
    </lineage>
</organism>
<dbReference type="GO" id="GO:0015920">
    <property type="term" value="P:lipopolysaccharide transport"/>
    <property type="evidence" value="ECO:0007669"/>
    <property type="project" value="TreeGrafter"/>
</dbReference>
<dbReference type="InterPro" id="IPR052037">
    <property type="entry name" value="LPS_export_LptA"/>
</dbReference>
<feature type="chain" id="PRO_5043813215" evidence="3">
    <location>
        <begin position="32"/>
        <end position="207"/>
    </location>
</feature>
<dbReference type="PANTHER" id="PTHR36504">
    <property type="entry name" value="LIPOPOLYSACCHARIDE EXPORT SYSTEM PROTEIN LPTA"/>
    <property type="match status" value="1"/>
</dbReference>
<evidence type="ECO:0000256" key="2">
    <source>
        <dbReference type="SAM" id="MobiDB-lite"/>
    </source>
</evidence>
<proteinExistence type="predicted"/>
<comment type="caution">
    <text evidence="5">The sequence shown here is derived from an EMBL/GenBank/DDBJ whole genome shotgun (WGS) entry which is preliminary data.</text>
</comment>
<feature type="domain" description="Organic solvent tolerance-like N-terminal" evidence="4">
    <location>
        <begin position="50"/>
        <end position="163"/>
    </location>
</feature>
<feature type="region of interest" description="Disordered" evidence="2">
    <location>
        <begin position="188"/>
        <end position="207"/>
    </location>
</feature>
<evidence type="ECO:0000256" key="3">
    <source>
        <dbReference type="SAM" id="SignalP"/>
    </source>
</evidence>
<dbReference type="EMBL" id="JAZHOF010000002">
    <property type="protein sequence ID" value="MEJ8570540.1"/>
    <property type="molecule type" value="Genomic_DNA"/>
</dbReference>
<evidence type="ECO:0000259" key="4">
    <source>
        <dbReference type="Pfam" id="PF03968"/>
    </source>
</evidence>
<dbReference type="Gene3D" id="2.60.450.10">
    <property type="entry name" value="Lipopolysaccharide (LPS) transport protein A like domain"/>
    <property type="match status" value="1"/>
</dbReference>
<feature type="compositionally biased region" description="Basic and acidic residues" evidence="2">
    <location>
        <begin position="192"/>
        <end position="207"/>
    </location>
</feature>
<gene>
    <name evidence="5" type="ORF">V3328_03600</name>
</gene>
<protein>
    <submittedName>
        <fullName evidence="5">LptA/OstA family protein</fullName>
    </submittedName>
</protein>
<evidence type="ECO:0000313" key="5">
    <source>
        <dbReference type="EMBL" id="MEJ8570540.1"/>
    </source>
</evidence>
<dbReference type="PANTHER" id="PTHR36504:SF1">
    <property type="entry name" value="LIPOPOLYSACCHARIDE EXPORT SYSTEM PROTEIN LPTA"/>
    <property type="match status" value="1"/>
</dbReference>
<dbReference type="Proteomes" id="UP001378188">
    <property type="component" value="Unassembled WGS sequence"/>
</dbReference>
<keyword evidence="6" id="KW-1185">Reference proteome</keyword>
<dbReference type="GO" id="GO:0030288">
    <property type="term" value="C:outer membrane-bounded periplasmic space"/>
    <property type="evidence" value="ECO:0007669"/>
    <property type="project" value="TreeGrafter"/>
</dbReference>
<dbReference type="Pfam" id="PF03968">
    <property type="entry name" value="LptD_N"/>
    <property type="match status" value="1"/>
</dbReference>
<reference evidence="5 6" key="1">
    <citation type="submission" date="2024-02" db="EMBL/GenBank/DDBJ databases">
        <title>Genome analysis and characterization of Microbaculum marinisediminis sp. nov., isolated from marine sediment.</title>
        <authorList>
            <person name="Du Z.-J."/>
            <person name="Ye Y.-Q."/>
            <person name="Zhang Z.-R."/>
            <person name="Yuan S.-M."/>
            <person name="Zhang X.-Y."/>
        </authorList>
    </citation>
    <scope>NUCLEOTIDE SEQUENCE [LARGE SCALE GENOMIC DNA]</scope>
    <source>
        <strain evidence="5 6">SDUM1044001</strain>
    </source>
</reference>
<dbReference type="RefSeq" id="WP_340328287.1">
    <property type="nucleotide sequence ID" value="NZ_JAZHOF010000002.1"/>
</dbReference>
<accession>A0AAW9RNW5</accession>
<keyword evidence="1 3" id="KW-0732">Signal</keyword>
<evidence type="ECO:0000256" key="1">
    <source>
        <dbReference type="ARBA" id="ARBA00022729"/>
    </source>
</evidence>
<name>A0AAW9RNW5_9HYPH</name>
<dbReference type="GO" id="GO:0017089">
    <property type="term" value="F:glycolipid transfer activity"/>
    <property type="evidence" value="ECO:0007669"/>
    <property type="project" value="TreeGrafter"/>
</dbReference>
<sequence length="207" mass="21977">MRIELFRLLSRLAIPVAVAALSIAPVPAAQAQAVSDAFSNLSVESDKPVKIEADQLEVFDDQKAAVFSGNVIVRQGNTTMRTSELKVYYQGEGAATEDATGQRVSKLEATGEVVVIAEGQKATGDWAVFEMATQEVRLGGKVVLTQGQNVLRGTELVVNLETGQSKLVSAEQTTGGTGRVQGLFIPGAMGQKQEKSQDRDAPADQTN</sequence>
<dbReference type="AlphaFoldDB" id="A0AAW9RNW5"/>
<dbReference type="GO" id="GO:0009279">
    <property type="term" value="C:cell outer membrane"/>
    <property type="evidence" value="ECO:0007669"/>
    <property type="project" value="TreeGrafter"/>
</dbReference>
<feature type="signal peptide" evidence="3">
    <location>
        <begin position="1"/>
        <end position="31"/>
    </location>
</feature>